<keyword evidence="1" id="KW-0614">Plasmid</keyword>
<name>A0A7H8N0G9_STRMI</name>
<dbReference type="EMBL" id="CP054927">
    <property type="protein sequence ID" value="QKW47909.1"/>
    <property type="molecule type" value="Genomic_DNA"/>
</dbReference>
<sequence length="45" mass="5029">MSTRKVIAVKAVMAHHFRFALELEDIDLEDPQAAEQEPDSADSES</sequence>
<dbReference type="AlphaFoldDB" id="A0A7H8N0G9"/>
<geneLocation type="plasmid" evidence="1 2">
    <name>unnamed1</name>
</geneLocation>
<gene>
    <name evidence="1" type="ORF">HUT09_35935</name>
</gene>
<organism evidence="1 2">
    <name type="scientific">Streptomyces microflavus</name>
    <name type="common">Streptomyces lipmanii</name>
    <dbReference type="NCBI Taxonomy" id="1919"/>
    <lineage>
        <taxon>Bacteria</taxon>
        <taxon>Bacillati</taxon>
        <taxon>Actinomycetota</taxon>
        <taxon>Actinomycetes</taxon>
        <taxon>Kitasatosporales</taxon>
        <taxon>Streptomycetaceae</taxon>
        <taxon>Streptomyces</taxon>
    </lineage>
</organism>
<evidence type="ECO:0000313" key="1">
    <source>
        <dbReference type="EMBL" id="QKW47909.1"/>
    </source>
</evidence>
<proteinExistence type="predicted"/>
<dbReference type="Proteomes" id="UP000509345">
    <property type="component" value="Plasmid unnamed1"/>
</dbReference>
<dbReference type="RefSeq" id="WP_176145781.1">
    <property type="nucleotide sequence ID" value="NZ_CP054927.1"/>
</dbReference>
<accession>A0A7H8N0G9</accession>
<dbReference type="GeneID" id="87636658"/>
<protein>
    <submittedName>
        <fullName evidence="1">Uncharacterized protein</fullName>
    </submittedName>
</protein>
<evidence type="ECO:0000313" key="2">
    <source>
        <dbReference type="Proteomes" id="UP000509345"/>
    </source>
</evidence>
<reference evidence="1 2" key="1">
    <citation type="submission" date="2020-06" db="EMBL/GenBank/DDBJ databases">
        <title>Genome mining for natural products.</title>
        <authorList>
            <person name="Zhang B."/>
            <person name="Shi J."/>
            <person name="Ge H."/>
        </authorList>
    </citation>
    <scope>NUCLEOTIDE SEQUENCE [LARGE SCALE GENOMIC DNA]</scope>
    <source>
        <strain evidence="1 2">NA06532</strain>
        <plasmid evidence="1 2">unnamed1</plasmid>
    </source>
</reference>